<dbReference type="EMBL" id="JBHUKQ010000030">
    <property type="protein sequence ID" value="MFD2487650.1"/>
    <property type="molecule type" value="Genomic_DNA"/>
</dbReference>
<reference evidence="2" key="1">
    <citation type="journal article" date="2019" name="Int. J. Syst. Evol. Microbiol.">
        <title>The Global Catalogue of Microorganisms (GCM) 10K type strain sequencing project: providing services to taxonomists for standard genome sequencing and annotation.</title>
        <authorList>
            <consortium name="The Broad Institute Genomics Platform"/>
            <consortium name="The Broad Institute Genome Sequencing Center for Infectious Disease"/>
            <person name="Wu L."/>
            <person name="Ma J."/>
        </authorList>
    </citation>
    <scope>NUCLEOTIDE SEQUENCE [LARGE SCALE GENOMIC DNA]</scope>
    <source>
        <strain evidence="2">CGMCC 4.7638</strain>
    </source>
</reference>
<comment type="caution">
    <text evidence="1">The sequence shown here is derived from an EMBL/GenBank/DDBJ whole genome shotgun (WGS) entry which is preliminary data.</text>
</comment>
<keyword evidence="2" id="KW-1185">Reference proteome</keyword>
<evidence type="ECO:0000313" key="1">
    <source>
        <dbReference type="EMBL" id="MFD2487650.1"/>
    </source>
</evidence>
<proteinExistence type="predicted"/>
<name>A0ABW5IFN9_9PSEU</name>
<dbReference type="Proteomes" id="UP001597542">
    <property type="component" value="Unassembled WGS sequence"/>
</dbReference>
<gene>
    <name evidence="1" type="ORF">ACFSUT_45770</name>
</gene>
<dbReference type="RefSeq" id="WP_344266793.1">
    <property type="nucleotide sequence ID" value="NZ_BAAAHV010000004.1"/>
</dbReference>
<sequence length="46" mass="4829">MGLRGLPLAAVPISLIVDKQQRVAAVYLGAVLRTDVQPALDSVLAE</sequence>
<protein>
    <submittedName>
        <fullName evidence="1">Uncharacterized protein</fullName>
    </submittedName>
</protein>
<evidence type="ECO:0000313" key="2">
    <source>
        <dbReference type="Proteomes" id="UP001597542"/>
    </source>
</evidence>
<accession>A0ABW5IFN9</accession>
<organism evidence="1 2">
    <name type="scientific">Amycolatopsis albidoflavus</name>
    <dbReference type="NCBI Taxonomy" id="102226"/>
    <lineage>
        <taxon>Bacteria</taxon>
        <taxon>Bacillati</taxon>
        <taxon>Actinomycetota</taxon>
        <taxon>Actinomycetes</taxon>
        <taxon>Pseudonocardiales</taxon>
        <taxon>Pseudonocardiaceae</taxon>
        <taxon>Amycolatopsis</taxon>
    </lineage>
</organism>